<dbReference type="RefSeq" id="WP_160352677.1">
    <property type="nucleotide sequence ID" value="NZ_SDWJ01000001.1"/>
</dbReference>
<keyword evidence="1" id="KW-1133">Transmembrane helix</keyword>
<accession>A0A6I4LTG3</accession>
<keyword evidence="3" id="KW-1185">Reference proteome</keyword>
<organism evidence="2 3">
    <name type="scientific">Sphingorhabdus profundilacus</name>
    <dbReference type="NCBI Taxonomy" id="2509718"/>
    <lineage>
        <taxon>Bacteria</taxon>
        <taxon>Pseudomonadati</taxon>
        <taxon>Pseudomonadota</taxon>
        <taxon>Alphaproteobacteria</taxon>
        <taxon>Sphingomonadales</taxon>
        <taxon>Sphingomonadaceae</taxon>
        <taxon>Sphingorhabdus</taxon>
    </lineage>
</organism>
<evidence type="ECO:0000256" key="1">
    <source>
        <dbReference type="SAM" id="Phobius"/>
    </source>
</evidence>
<name>A0A6I4LTG3_9SPHN</name>
<dbReference type="OrthoDB" id="7595122at2"/>
<keyword evidence="1" id="KW-0812">Transmembrane</keyword>
<dbReference type="AlphaFoldDB" id="A0A6I4LTG3"/>
<sequence>MTDDHDPKTIDRSDEKSAASPVEQITLVLDDVRALVKAELRYFQTRLDYSRYVMKWSLLFGVIAIITLSGAAIALILGTLLTLAPHIGPGSATLVTVAGFLVIGLTSALAARHWMKKVHFTDIENDDHDRI</sequence>
<reference evidence="2 3" key="1">
    <citation type="submission" date="2019-01" db="EMBL/GenBank/DDBJ databases">
        <title>Sphingorhabdus lacus sp.nov., isolated from an oligotrophic freshwater lake.</title>
        <authorList>
            <person name="Park M."/>
        </authorList>
    </citation>
    <scope>NUCLEOTIDE SEQUENCE [LARGE SCALE GENOMIC DNA]</scope>
    <source>
        <strain evidence="2 3">IMCC26285</strain>
    </source>
</reference>
<keyword evidence="1" id="KW-0472">Membrane</keyword>
<comment type="caution">
    <text evidence="2">The sequence shown here is derived from an EMBL/GenBank/DDBJ whole genome shotgun (WGS) entry which is preliminary data.</text>
</comment>
<dbReference type="EMBL" id="SDWJ01000001">
    <property type="protein sequence ID" value="MVZ96722.1"/>
    <property type="molecule type" value="Genomic_DNA"/>
</dbReference>
<feature type="transmembrane region" description="Helical" evidence="1">
    <location>
        <begin position="90"/>
        <end position="111"/>
    </location>
</feature>
<feature type="transmembrane region" description="Helical" evidence="1">
    <location>
        <begin position="56"/>
        <end position="84"/>
    </location>
</feature>
<protein>
    <submittedName>
        <fullName evidence="2">Phage holin family protein</fullName>
    </submittedName>
</protein>
<evidence type="ECO:0000313" key="3">
    <source>
        <dbReference type="Proteomes" id="UP000471147"/>
    </source>
</evidence>
<gene>
    <name evidence="2" type="ORF">EUU23_03250</name>
</gene>
<evidence type="ECO:0000313" key="2">
    <source>
        <dbReference type="EMBL" id="MVZ96722.1"/>
    </source>
</evidence>
<proteinExistence type="predicted"/>
<dbReference type="Proteomes" id="UP000471147">
    <property type="component" value="Unassembled WGS sequence"/>
</dbReference>